<proteinExistence type="predicted"/>
<name>A0A7W6MW41_9HYPH</name>
<dbReference type="Proteomes" id="UP000544107">
    <property type="component" value="Unassembled WGS sequence"/>
</dbReference>
<sequence>MKTTTMARRLAEYCLLFGLFGAEASAAEFYQTSTPGATSDIRAAELPPESGFYAIGGVWGNWRNRLNDGSGNEIFPDTSERLFQGQLGGMYVYPGEILGGRVASSLIFIYGEHDLTITKTTPARLSNKNTGLFDAYSDLFFWSKSWYDGPPPTAAGQPQPSPDFVPPMPVGLTLGFGLGVTAPIGKFDNAAVGNPGFHNWVLSPNAAVTYRTKPILLDATEFSARVFYNHNFDRDDSTGGFTYRDGDYISADFAVTERYNRYQFGLAGNIKWQIEDDEGSPAVSPTDGRRHKSIRLGPIIAVDFPEYRTTVSLKYLTDVYTRNAFEGDYLQLSFIRKIW</sequence>
<dbReference type="EMBL" id="JACIED010000006">
    <property type="protein sequence ID" value="MBB4009798.1"/>
    <property type="molecule type" value="Genomic_DNA"/>
</dbReference>
<accession>A0A7W6MW41</accession>
<evidence type="ECO:0008006" key="4">
    <source>
        <dbReference type="Google" id="ProtNLM"/>
    </source>
</evidence>
<reference evidence="2 3" key="1">
    <citation type="submission" date="2020-08" db="EMBL/GenBank/DDBJ databases">
        <title>Genomic Encyclopedia of Type Strains, Phase IV (KMG-IV): sequencing the most valuable type-strain genomes for metagenomic binning, comparative biology and taxonomic classification.</title>
        <authorList>
            <person name="Goeker M."/>
        </authorList>
    </citation>
    <scope>NUCLEOTIDE SEQUENCE [LARGE SCALE GENOMIC DNA]</scope>
    <source>
        <strain evidence="2 3">DSM 100021</strain>
    </source>
</reference>
<dbReference type="AlphaFoldDB" id="A0A7W6MW41"/>
<evidence type="ECO:0000313" key="3">
    <source>
        <dbReference type="Proteomes" id="UP000544107"/>
    </source>
</evidence>
<dbReference type="InterPro" id="IPR025737">
    <property type="entry name" value="FApF"/>
</dbReference>
<organism evidence="2 3">
    <name type="scientific">Allorhizobium taibaishanense</name>
    <dbReference type="NCBI Taxonomy" id="887144"/>
    <lineage>
        <taxon>Bacteria</taxon>
        <taxon>Pseudomonadati</taxon>
        <taxon>Pseudomonadota</taxon>
        <taxon>Alphaproteobacteria</taxon>
        <taxon>Hyphomicrobiales</taxon>
        <taxon>Rhizobiaceae</taxon>
        <taxon>Rhizobium/Agrobacterium group</taxon>
        <taxon>Allorhizobium</taxon>
    </lineage>
</organism>
<gene>
    <name evidence="2" type="ORF">GGQ71_004095</name>
</gene>
<evidence type="ECO:0000256" key="1">
    <source>
        <dbReference type="SAM" id="SignalP"/>
    </source>
</evidence>
<protein>
    <recommendedName>
        <fullName evidence="4">Phenol degradation protein meta</fullName>
    </recommendedName>
</protein>
<feature type="chain" id="PRO_5031239199" description="Phenol degradation protein meta" evidence="1">
    <location>
        <begin position="27"/>
        <end position="339"/>
    </location>
</feature>
<dbReference type="RefSeq" id="WP_139310575.1">
    <property type="nucleotide sequence ID" value="NZ_JACIED010000006.1"/>
</dbReference>
<dbReference type="Pfam" id="PF13557">
    <property type="entry name" value="Phenol_MetA_deg"/>
    <property type="match status" value="1"/>
</dbReference>
<evidence type="ECO:0000313" key="2">
    <source>
        <dbReference type="EMBL" id="MBB4009798.1"/>
    </source>
</evidence>
<comment type="caution">
    <text evidence="2">The sequence shown here is derived from an EMBL/GenBank/DDBJ whole genome shotgun (WGS) entry which is preliminary data.</text>
</comment>
<keyword evidence="1" id="KW-0732">Signal</keyword>
<dbReference type="OrthoDB" id="8297725at2"/>
<feature type="signal peptide" evidence="1">
    <location>
        <begin position="1"/>
        <end position="26"/>
    </location>
</feature>